<dbReference type="EMBL" id="JBBYAK010000002">
    <property type="protein sequence ID" value="MEL3959490.1"/>
    <property type="molecule type" value="Genomic_DNA"/>
</dbReference>
<dbReference type="RefSeq" id="WP_342021126.1">
    <property type="nucleotide sequence ID" value="NZ_JBBYAK010000002.1"/>
</dbReference>
<keyword evidence="2" id="KW-1185">Reference proteome</keyword>
<protein>
    <submittedName>
        <fullName evidence="1">Uncharacterized protein</fullName>
    </submittedName>
</protein>
<name>A0ABU9K634_9BACI</name>
<evidence type="ECO:0000313" key="2">
    <source>
        <dbReference type="Proteomes" id="UP001459714"/>
    </source>
</evidence>
<evidence type="ECO:0000313" key="1">
    <source>
        <dbReference type="EMBL" id="MEL3959490.1"/>
    </source>
</evidence>
<organism evidence="1 2">
    <name type="scientific">Caldifermentibacillus hisashii</name>
    <dbReference type="NCBI Taxonomy" id="996558"/>
    <lineage>
        <taxon>Bacteria</taxon>
        <taxon>Bacillati</taxon>
        <taxon>Bacillota</taxon>
        <taxon>Bacilli</taxon>
        <taxon>Bacillales</taxon>
        <taxon>Bacillaceae</taxon>
        <taxon>Caldifermentibacillus</taxon>
    </lineage>
</organism>
<dbReference type="Proteomes" id="UP001459714">
    <property type="component" value="Unassembled WGS sequence"/>
</dbReference>
<reference evidence="1 2" key="1">
    <citation type="submission" date="2024-03" db="EMBL/GenBank/DDBJ databases">
        <title>Bacilli Hybrid Assemblies.</title>
        <authorList>
            <person name="Kovac J."/>
        </authorList>
    </citation>
    <scope>NUCLEOTIDE SEQUENCE [LARGE SCALE GENOMIC DNA]</scope>
    <source>
        <strain evidence="1 2">FSL M8-0022</strain>
    </source>
</reference>
<accession>A0ABU9K634</accession>
<sequence length="65" mass="7432">MEKVLITKEQAEAIENLKLGFSKRIILVCKDKLDPRLKGMDDWDLARALIEGYETAENIALHVSF</sequence>
<comment type="caution">
    <text evidence="1">The sequence shown here is derived from an EMBL/GenBank/DDBJ whole genome shotgun (WGS) entry which is preliminary data.</text>
</comment>
<gene>
    <name evidence="1" type="ORF">NST17_20270</name>
</gene>
<proteinExistence type="predicted"/>